<dbReference type="GO" id="GO:0004930">
    <property type="term" value="F:G protein-coupled receptor activity"/>
    <property type="evidence" value="ECO:0007669"/>
    <property type="project" value="TreeGrafter"/>
</dbReference>
<name>A0A1Y2DJ23_9PEZI</name>
<keyword evidence="3 6" id="KW-1133">Transmembrane helix</keyword>
<feature type="transmembrane region" description="Helical" evidence="6">
    <location>
        <begin position="42"/>
        <end position="64"/>
    </location>
</feature>
<dbReference type="AlphaFoldDB" id="A0A1Y2DJ23"/>
<dbReference type="GeneID" id="63770892"/>
<dbReference type="EMBL" id="MCFJ01000014">
    <property type="protein sequence ID" value="ORY59210.1"/>
    <property type="molecule type" value="Genomic_DNA"/>
</dbReference>
<dbReference type="PROSITE" id="PS50261">
    <property type="entry name" value="G_PROTEIN_RECEP_F2_4"/>
    <property type="match status" value="1"/>
</dbReference>
<dbReference type="GO" id="GO:0007166">
    <property type="term" value="P:cell surface receptor signaling pathway"/>
    <property type="evidence" value="ECO:0007669"/>
    <property type="project" value="InterPro"/>
</dbReference>
<evidence type="ECO:0000259" key="7">
    <source>
        <dbReference type="PROSITE" id="PS50261"/>
    </source>
</evidence>
<accession>A0A1Y2DJ23</accession>
<feature type="domain" description="G-protein coupled receptors family 1 profile" evidence="8">
    <location>
        <begin position="21"/>
        <end position="376"/>
    </location>
</feature>
<feature type="non-terminal residue" evidence="9">
    <location>
        <position position="1"/>
    </location>
</feature>
<dbReference type="CDD" id="cd00637">
    <property type="entry name" value="7tm_classA_rhodopsin-like"/>
    <property type="match status" value="1"/>
</dbReference>
<evidence type="ECO:0000313" key="10">
    <source>
        <dbReference type="Proteomes" id="UP000193689"/>
    </source>
</evidence>
<dbReference type="InterPro" id="IPR017452">
    <property type="entry name" value="GPCR_Rhodpsn_7TM"/>
</dbReference>
<feature type="transmembrane region" description="Helical" evidence="6">
    <location>
        <begin position="324"/>
        <end position="346"/>
    </location>
</feature>
<evidence type="ECO:0000256" key="2">
    <source>
        <dbReference type="ARBA" id="ARBA00022692"/>
    </source>
</evidence>
<feature type="domain" description="G-protein coupled receptors family 2 profile 2" evidence="7">
    <location>
        <begin position="5"/>
        <end position="174"/>
    </location>
</feature>
<dbReference type="Proteomes" id="UP000193689">
    <property type="component" value="Unassembled WGS sequence"/>
</dbReference>
<proteinExistence type="predicted"/>
<feature type="transmembrane region" description="Helical" evidence="6">
    <location>
        <begin position="6"/>
        <end position="30"/>
    </location>
</feature>
<feature type="transmembrane region" description="Helical" evidence="6">
    <location>
        <begin position="166"/>
        <end position="186"/>
    </location>
</feature>
<evidence type="ECO:0000256" key="6">
    <source>
        <dbReference type="SAM" id="Phobius"/>
    </source>
</evidence>
<evidence type="ECO:0000256" key="3">
    <source>
        <dbReference type="ARBA" id="ARBA00022989"/>
    </source>
</evidence>
<keyword evidence="2 6" id="KW-0812">Transmembrane</keyword>
<gene>
    <name evidence="9" type="ORF">BCR38DRAFT_314087</name>
</gene>
<sequence>YDGLIASITLAGSIVSSVSTACVLTCFVIYRRDQRSFRHALVLNLALSDFINSFTNSISGIIYVRNHRLVPGHACTFNGWIEQLSVQATDFSILAIGLATLLVVVGKGHLSQASTARKALICLSVWIVPFITSTTVTAMGEVKPVSGNWCWISQKRTDLRYGLTHGWRIVIILVTIGTYTYIWWYMHRHFKSMGSTLSVSNKENRGEAVPVSSESLGLEPTGQVRMTFDISANSETHLPVTPNNSPRPTSSGGGTSLDTPQYTHDSYPTSAPSSKSGRDPFLTRKFSKWSSQDSDPNNTVLTTINNDHLRRQSRQAERDIRRMLLLNGYPIMYVILWVPSLVNRVMEATGQTSSSNVLAILQCPPQYVGFANAITYGLNLFWRDRL</sequence>
<comment type="caution">
    <text evidence="9">The sequence shown here is derived from an EMBL/GenBank/DDBJ whole genome shotgun (WGS) entry which is preliminary data.</text>
</comment>
<comment type="subcellular location">
    <subcellularLocation>
        <location evidence="1">Membrane</location>
        <topology evidence="1">Multi-pass membrane protein</topology>
    </subcellularLocation>
</comment>
<dbReference type="Pfam" id="PF11710">
    <property type="entry name" value="Git3"/>
    <property type="match status" value="1"/>
</dbReference>
<feature type="transmembrane region" description="Helical" evidence="6">
    <location>
        <begin position="366"/>
        <end position="382"/>
    </location>
</feature>
<dbReference type="PROSITE" id="PS50262">
    <property type="entry name" value="G_PROTEIN_RECEP_F1_2"/>
    <property type="match status" value="1"/>
</dbReference>
<dbReference type="PANTHER" id="PTHR23112">
    <property type="entry name" value="G PROTEIN-COUPLED RECEPTOR 157-RELATED"/>
    <property type="match status" value="1"/>
</dbReference>
<dbReference type="STRING" id="1141098.A0A1Y2DJ23"/>
<dbReference type="RefSeq" id="XP_040711904.1">
    <property type="nucleotide sequence ID" value="XM_040854680.1"/>
</dbReference>
<feature type="compositionally biased region" description="Polar residues" evidence="5">
    <location>
        <begin position="257"/>
        <end position="275"/>
    </location>
</feature>
<dbReference type="GO" id="GO:0005886">
    <property type="term" value="C:plasma membrane"/>
    <property type="evidence" value="ECO:0007669"/>
    <property type="project" value="TreeGrafter"/>
</dbReference>
<dbReference type="InterPro" id="IPR017981">
    <property type="entry name" value="GPCR_2-like_7TM"/>
</dbReference>
<feature type="non-terminal residue" evidence="9">
    <location>
        <position position="386"/>
    </location>
</feature>
<dbReference type="Gene3D" id="1.20.1070.10">
    <property type="entry name" value="Rhodopsin 7-helix transmembrane proteins"/>
    <property type="match status" value="1"/>
</dbReference>
<feature type="transmembrane region" description="Helical" evidence="6">
    <location>
        <begin position="118"/>
        <end position="139"/>
    </location>
</feature>
<evidence type="ECO:0000256" key="5">
    <source>
        <dbReference type="SAM" id="MobiDB-lite"/>
    </source>
</evidence>
<feature type="transmembrane region" description="Helical" evidence="6">
    <location>
        <begin position="84"/>
        <end position="106"/>
    </location>
</feature>
<dbReference type="InParanoid" id="A0A1Y2DJ23"/>
<keyword evidence="10" id="KW-1185">Reference proteome</keyword>
<protein>
    <submittedName>
        <fullName evidence="9">G protein-coupled glucose receptor regulating Gpa2-domain-containing protein</fullName>
    </submittedName>
</protein>
<keyword evidence="9" id="KW-0675">Receptor</keyword>
<reference evidence="9 10" key="1">
    <citation type="submission" date="2016-07" db="EMBL/GenBank/DDBJ databases">
        <title>Pervasive Adenine N6-methylation of Active Genes in Fungi.</title>
        <authorList>
            <consortium name="DOE Joint Genome Institute"/>
            <person name="Mondo S.J."/>
            <person name="Dannebaum R.O."/>
            <person name="Kuo R.C."/>
            <person name="Labutti K."/>
            <person name="Haridas S."/>
            <person name="Kuo A."/>
            <person name="Salamov A."/>
            <person name="Ahrendt S.R."/>
            <person name="Lipzen A."/>
            <person name="Sullivan W."/>
            <person name="Andreopoulos W.B."/>
            <person name="Clum A."/>
            <person name="Lindquist E."/>
            <person name="Daum C."/>
            <person name="Ramamoorthy G.K."/>
            <person name="Gryganskyi A."/>
            <person name="Culley D."/>
            <person name="Magnuson J.K."/>
            <person name="James T.Y."/>
            <person name="O'Malley M.A."/>
            <person name="Stajich J.E."/>
            <person name="Spatafora J.W."/>
            <person name="Visel A."/>
            <person name="Grigoriev I.V."/>
        </authorList>
    </citation>
    <scope>NUCLEOTIDE SEQUENCE [LARGE SCALE GENOMIC DNA]</scope>
    <source>
        <strain evidence="9 10">CBS 129021</strain>
    </source>
</reference>
<organism evidence="9 10">
    <name type="scientific">Pseudomassariella vexata</name>
    <dbReference type="NCBI Taxonomy" id="1141098"/>
    <lineage>
        <taxon>Eukaryota</taxon>
        <taxon>Fungi</taxon>
        <taxon>Dikarya</taxon>
        <taxon>Ascomycota</taxon>
        <taxon>Pezizomycotina</taxon>
        <taxon>Sordariomycetes</taxon>
        <taxon>Xylariomycetidae</taxon>
        <taxon>Amphisphaeriales</taxon>
        <taxon>Pseudomassariaceae</taxon>
        <taxon>Pseudomassariella</taxon>
    </lineage>
</organism>
<dbReference type="OrthoDB" id="100006at2759"/>
<evidence type="ECO:0000259" key="8">
    <source>
        <dbReference type="PROSITE" id="PS50262"/>
    </source>
</evidence>
<evidence type="ECO:0000256" key="4">
    <source>
        <dbReference type="ARBA" id="ARBA00023136"/>
    </source>
</evidence>
<dbReference type="SUPFAM" id="SSF81321">
    <property type="entry name" value="Family A G protein-coupled receptor-like"/>
    <property type="match status" value="1"/>
</dbReference>
<dbReference type="PANTHER" id="PTHR23112:SF37">
    <property type="entry name" value="G PROTEIN-COUPLED RECEPTOR GPR1"/>
    <property type="match status" value="1"/>
</dbReference>
<evidence type="ECO:0000313" key="9">
    <source>
        <dbReference type="EMBL" id="ORY59210.1"/>
    </source>
</evidence>
<evidence type="ECO:0000256" key="1">
    <source>
        <dbReference type="ARBA" id="ARBA00004141"/>
    </source>
</evidence>
<feature type="compositionally biased region" description="Low complexity" evidence="5">
    <location>
        <begin position="241"/>
        <end position="250"/>
    </location>
</feature>
<dbReference type="InterPro" id="IPR023041">
    <property type="entry name" value="Glucose_rcpt_Git3-like_N"/>
</dbReference>
<feature type="region of interest" description="Disordered" evidence="5">
    <location>
        <begin position="235"/>
        <end position="279"/>
    </location>
</feature>
<dbReference type="GO" id="GO:0007189">
    <property type="term" value="P:adenylate cyclase-activating G protein-coupled receptor signaling pathway"/>
    <property type="evidence" value="ECO:0007669"/>
    <property type="project" value="TreeGrafter"/>
</dbReference>
<keyword evidence="4 6" id="KW-0472">Membrane</keyword>